<dbReference type="PANTHER" id="PTHR11848:SF310">
    <property type="entry name" value="PROTEIN 60A-RELATED"/>
    <property type="match status" value="1"/>
</dbReference>
<accession>A0A914GPA2</accession>
<protein>
    <submittedName>
        <fullName evidence="12">TGF-beta family profile domain-containing protein</fullName>
    </submittedName>
</protein>
<feature type="compositionally biased region" description="Basic residues" evidence="9">
    <location>
        <begin position="296"/>
        <end position="308"/>
    </location>
</feature>
<dbReference type="SMART" id="SM00204">
    <property type="entry name" value="TGFB"/>
    <property type="match status" value="1"/>
</dbReference>
<keyword evidence="5 8" id="KW-0339">Growth factor</keyword>
<dbReference type="PANTHER" id="PTHR11848">
    <property type="entry name" value="TGF-BETA FAMILY"/>
    <property type="match status" value="1"/>
</dbReference>
<proteinExistence type="inferred from homology"/>
<evidence type="ECO:0000256" key="7">
    <source>
        <dbReference type="ARBA" id="ARBA00023180"/>
    </source>
</evidence>
<evidence type="ECO:0000313" key="12">
    <source>
        <dbReference type="WBParaSite" id="Gr19_v10_g10166.t1"/>
    </source>
</evidence>
<evidence type="ECO:0000256" key="2">
    <source>
        <dbReference type="ARBA" id="ARBA00006656"/>
    </source>
</evidence>
<dbReference type="Gene3D" id="2.10.90.10">
    <property type="entry name" value="Cystine-knot cytokines"/>
    <property type="match status" value="1"/>
</dbReference>
<feature type="region of interest" description="Disordered" evidence="9">
    <location>
        <begin position="296"/>
        <end position="319"/>
    </location>
</feature>
<dbReference type="InterPro" id="IPR029034">
    <property type="entry name" value="Cystine-knot_cytokine"/>
</dbReference>
<dbReference type="FunFam" id="2.10.90.10:FF:000001">
    <property type="entry name" value="Bone morphogenetic protein 4"/>
    <property type="match status" value="1"/>
</dbReference>
<evidence type="ECO:0000313" key="11">
    <source>
        <dbReference type="Proteomes" id="UP000887572"/>
    </source>
</evidence>
<dbReference type="InterPro" id="IPR001839">
    <property type="entry name" value="TGF-b_C"/>
</dbReference>
<evidence type="ECO:0000256" key="3">
    <source>
        <dbReference type="ARBA" id="ARBA00022525"/>
    </source>
</evidence>
<evidence type="ECO:0000256" key="9">
    <source>
        <dbReference type="SAM" id="MobiDB-lite"/>
    </source>
</evidence>
<keyword evidence="4" id="KW-0732">Signal</keyword>
<dbReference type="GO" id="GO:0005615">
    <property type="term" value="C:extracellular space"/>
    <property type="evidence" value="ECO:0007669"/>
    <property type="project" value="TreeGrafter"/>
</dbReference>
<dbReference type="AlphaFoldDB" id="A0A914GPA2"/>
<dbReference type="GO" id="GO:0005125">
    <property type="term" value="F:cytokine activity"/>
    <property type="evidence" value="ECO:0007669"/>
    <property type="project" value="TreeGrafter"/>
</dbReference>
<dbReference type="Pfam" id="PF00019">
    <property type="entry name" value="TGF_beta"/>
    <property type="match status" value="1"/>
</dbReference>
<evidence type="ECO:0000256" key="8">
    <source>
        <dbReference type="RuleBase" id="RU000354"/>
    </source>
</evidence>
<evidence type="ECO:0000259" key="10">
    <source>
        <dbReference type="PROSITE" id="PS51362"/>
    </source>
</evidence>
<dbReference type="InterPro" id="IPR015615">
    <property type="entry name" value="TGF-beta-rel"/>
</dbReference>
<keyword evidence="7" id="KW-0325">Glycoprotein</keyword>
<comment type="similarity">
    <text evidence="2 8">Belongs to the TGF-beta family.</text>
</comment>
<dbReference type="PROSITE" id="PS51362">
    <property type="entry name" value="TGF_BETA_2"/>
    <property type="match status" value="1"/>
</dbReference>
<comment type="subcellular location">
    <subcellularLocation>
        <location evidence="1">Secreted</location>
    </subcellularLocation>
</comment>
<evidence type="ECO:0000256" key="6">
    <source>
        <dbReference type="ARBA" id="ARBA00023157"/>
    </source>
</evidence>
<dbReference type="InterPro" id="IPR017948">
    <property type="entry name" value="TGFb_CS"/>
</dbReference>
<evidence type="ECO:0000256" key="5">
    <source>
        <dbReference type="ARBA" id="ARBA00023030"/>
    </source>
</evidence>
<organism evidence="11 12">
    <name type="scientific">Globodera rostochiensis</name>
    <name type="common">Golden nematode worm</name>
    <name type="synonym">Heterodera rostochiensis</name>
    <dbReference type="NCBI Taxonomy" id="31243"/>
    <lineage>
        <taxon>Eukaryota</taxon>
        <taxon>Metazoa</taxon>
        <taxon>Ecdysozoa</taxon>
        <taxon>Nematoda</taxon>
        <taxon>Chromadorea</taxon>
        <taxon>Rhabditida</taxon>
        <taxon>Tylenchina</taxon>
        <taxon>Tylenchomorpha</taxon>
        <taxon>Tylenchoidea</taxon>
        <taxon>Heteroderidae</taxon>
        <taxon>Heteroderinae</taxon>
        <taxon>Globodera</taxon>
    </lineage>
</organism>
<dbReference type="Proteomes" id="UP000887572">
    <property type="component" value="Unplaced"/>
</dbReference>
<dbReference type="PROSITE" id="PS00250">
    <property type="entry name" value="TGF_BETA_1"/>
    <property type="match status" value="1"/>
</dbReference>
<name>A0A914GPA2_GLORO</name>
<keyword evidence="6" id="KW-1015">Disulfide bond</keyword>
<feature type="region of interest" description="Disordered" evidence="9">
    <location>
        <begin position="1"/>
        <end position="23"/>
    </location>
</feature>
<dbReference type="GO" id="GO:0008083">
    <property type="term" value="F:growth factor activity"/>
    <property type="evidence" value="ECO:0007669"/>
    <property type="project" value="UniProtKB-KW"/>
</dbReference>
<keyword evidence="3" id="KW-0964">Secreted</keyword>
<dbReference type="SUPFAM" id="SSF57501">
    <property type="entry name" value="Cystine-knot cytokines"/>
    <property type="match status" value="1"/>
</dbReference>
<feature type="domain" description="TGF-beta family profile" evidence="10">
    <location>
        <begin position="388"/>
        <end position="522"/>
    </location>
</feature>
<evidence type="ECO:0000256" key="4">
    <source>
        <dbReference type="ARBA" id="ARBA00022729"/>
    </source>
</evidence>
<reference evidence="12" key="1">
    <citation type="submission" date="2022-11" db="UniProtKB">
        <authorList>
            <consortium name="WormBaseParasite"/>
        </authorList>
    </citation>
    <scope>IDENTIFICATION</scope>
</reference>
<keyword evidence="11" id="KW-1185">Reference proteome</keyword>
<evidence type="ECO:0000256" key="1">
    <source>
        <dbReference type="ARBA" id="ARBA00004613"/>
    </source>
</evidence>
<sequence>MELCHAPPPPPPPANPQIRGDGGIGSSAVGYTPTVAVKKCEGIPNKNGKGTAVGWGLKFALNKLKSTERYVRAELHLYGQLEAFLDVKRSAALQIVQFVCNSDDWAQKIAKNSKKSTNWTGGPIWPSRKIALGLDQNVADDDHNHHNVHTPGWTVFDAMTPMLYASMDERHELHISLTHYRKPLDEAQLKRFVHNHRPFLVVYTEAFGGNKVPSSSAKNAWDKWPRAKRDIRATLTDYDDEHVRHHMETVRKTAEYFSYGMAKGNENVAAPEGQKSQENNAVDRHAFGTLRRLNRRRKVKSRKSKSKPKYPGFDPNDPMLGFGTPYSPWQRMPLHRRSKLLLQSPNAGTSLNDIRGLRDHGYWIEREKDGNDTNDDAIGTGNDETKLFVMEQTENEEGSAPKSERCAWHNLSVDFRELGWSDRIIAPKSFEAGFCGGHCDYPLENESNPSNHAILQSLIAKQQQQQQRRREVRAVSATQPLLPAVCCAPEQFDSLTLLYFDERDNVVLKNYPRMVVLSCGCR</sequence>
<feature type="compositionally biased region" description="Pro residues" evidence="9">
    <location>
        <begin position="1"/>
        <end position="15"/>
    </location>
</feature>
<dbReference type="WBParaSite" id="Gr19_v10_g10166.t1">
    <property type="protein sequence ID" value="Gr19_v10_g10166.t1"/>
    <property type="gene ID" value="Gr19_v10_g10166"/>
</dbReference>